<protein>
    <submittedName>
        <fullName evidence="3">Trans-sialidase</fullName>
    </submittedName>
</protein>
<dbReference type="PRINTS" id="PR01803">
    <property type="entry name" value="TCSIALIDASE"/>
</dbReference>
<dbReference type="InterPro" id="IPR011040">
    <property type="entry name" value="Sialidase"/>
</dbReference>
<dbReference type="Gene3D" id="2.120.10.10">
    <property type="match status" value="1"/>
</dbReference>
<dbReference type="EMBL" id="AUPL01007185">
    <property type="protein sequence ID" value="ESL05185.1"/>
    <property type="molecule type" value="Genomic_DNA"/>
</dbReference>
<dbReference type="OrthoDB" id="251347at2759"/>
<dbReference type="Proteomes" id="UP000031737">
    <property type="component" value="Unassembled WGS sequence"/>
</dbReference>
<gene>
    <name evidence="3" type="ORF">TRSC58_07185</name>
</gene>
<evidence type="ECO:0000259" key="1">
    <source>
        <dbReference type="Pfam" id="PF13859"/>
    </source>
</evidence>
<dbReference type="CDD" id="cd15482">
    <property type="entry name" value="Sialidase_non-viral"/>
    <property type="match status" value="1"/>
</dbReference>
<dbReference type="InterPro" id="IPR008377">
    <property type="entry name" value="Sialidase_trypan"/>
</dbReference>
<accession>A0A061ITB3</accession>
<feature type="non-terminal residue" evidence="3">
    <location>
        <position position="345"/>
    </location>
</feature>
<dbReference type="SUPFAM" id="SSF49899">
    <property type="entry name" value="Concanavalin A-like lectins/glucanases"/>
    <property type="match status" value="1"/>
</dbReference>
<dbReference type="AlphaFoldDB" id="A0A061ITB3"/>
<feature type="domain" description="Trans-sialidase C-terminal" evidence="2">
    <location>
        <begin position="231"/>
        <end position="345"/>
    </location>
</feature>
<dbReference type="Pfam" id="PF13859">
    <property type="entry name" value="BNR_3"/>
    <property type="match status" value="1"/>
</dbReference>
<evidence type="ECO:0000313" key="3">
    <source>
        <dbReference type="EMBL" id="ESL05185.1"/>
    </source>
</evidence>
<organism evidence="3 4">
    <name type="scientific">Trypanosoma rangeli SC58</name>
    <dbReference type="NCBI Taxonomy" id="429131"/>
    <lineage>
        <taxon>Eukaryota</taxon>
        <taxon>Discoba</taxon>
        <taxon>Euglenozoa</taxon>
        <taxon>Kinetoplastea</taxon>
        <taxon>Metakinetoplastina</taxon>
        <taxon>Trypanosomatida</taxon>
        <taxon>Trypanosomatidae</taxon>
        <taxon>Trypanosoma</taxon>
        <taxon>Herpetosoma</taxon>
    </lineage>
</organism>
<dbReference type="InterPro" id="IPR013320">
    <property type="entry name" value="ConA-like_dom_sf"/>
</dbReference>
<dbReference type="VEuPathDB" id="TriTrypDB:TRSC58_07185"/>
<proteinExistence type="predicted"/>
<dbReference type="Pfam" id="PF22925">
    <property type="entry name" value="TS_C"/>
    <property type="match status" value="1"/>
</dbReference>
<evidence type="ECO:0000259" key="2">
    <source>
        <dbReference type="Pfam" id="PF22925"/>
    </source>
</evidence>
<name>A0A061ITB3_TRYRA</name>
<dbReference type="SUPFAM" id="SSF50939">
    <property type="entry name" value="Sialidases"/>
    <property type="match status" value="1"/>
</dbReference>
<dbReference type="Gene3D" id="2.60.120.200">
    <property type="match status" value="1"/>
</dbReference>
<keyword evidence="4" id="KW-1185">Reference proteome</keyword>
<evidence type="ECO:0000313" key="4">
    <source>
        <dbReference type="Proteomes" id="UP000031737"/>
    </source>
</evidence>
<sequence>MRATKDGKSVLLSMRFTKSKNKWELSYDVTGEGCRDPSIVEWGGDQNLLAMAPCVGGSYDVYESTGAGTDWFGGTPISRVWGTSHDRTGEGVRSGFITANIGGTKVMLLTTPVYSEGAGNEKGTGRLHLWVTDNARVHDVGPVSSEGHDAAASSLLYRRNKEGKEELVLLYEKKNDGDSYSLVALSLTAKLELIKEVVRHWTALDAALRSCTSRGTVDPLGIKNVCKGPIPTKGLVGFLSSRLTDGTGAGKVWKDEYLGVNATVKGETVTSTGRGVTFKGAGAWAEWPVGSNGQNQPYYFANNKFTLVATVTIHAVPGEASSPIPLMGVKMNDTDGTALFEVSYT</sequence>
<dbReference type="InterPro" id="IPR036278">
    <property type="entry name" value="Sialidase_sf"/>
</dbReference>
<reference evidence="3 4" key="1">
    <citation type="submission" date="2013-07" db="EMBL/GenBank/DDBJ databases">
        <authorList>
            <person name="Stoco P.H."/>
            <person name="Wagner G."/>
            <person name="Gerber A."/>
            <person name="Zaha A."/>
            <person name="Thompson C."/>
            <person name="Bartholomeu D.C."/>
            <person name="Luckemeyer D.D."/>
            <person name="Bahia D."/>
            <person name="Loreto E."/>
            <person name="Prestes E.B."/>
            <person name="Lima F.M."/>
            <person name="Rodrigues-Luiz G."/>
            <person name="Vallejo G.A."/>
            <person name="Filho J.F."/>
            <person name="Monteiro K.M."/>
            <person name="Tyler K.M."/>
            <person name="de Almeida L.G."/>
            <person name="Ortiz M.F."/>
            <person name="Siervo M.A."/>
            <person name="de Moraes M.H."/>
            <person name="Cunha O.L."/>
            <person name="Mendonca-Neto R."/>
            <person name="Silva R."/>
            <person name="Teixeira S.M."/>
            <person name="Murta S.M."/>
            <person name="Sincero T.C."/>
            <person name="Mendes T.A."/>
            <person name="Urmenyi T.P."/>
            <person name="Silva V.G."/>
            <person name="da Rocha W.D."/>
            <person name="Andersson B."/>
            <person name="Romanha A.J."/>
            <person name="Steindel M."/>
            <person name="de Vasconcelos A.T."/>
            <person name="Grisard E.C."/>
        </authorList>
    </citation>
    <scope>NUCLEOTIDE SEQUENCE [LARGE SCALE GENOMIC DNA]</scope>
    <source>
        <strain evidence="3 4">SC58</strain>
    </source>
</reference>
<feature type="domain" description="Sialidase" evidence="1">
    <location>
        <begin position="4"/>
        <end position="172"/>
    </location>
</feature>
<dbReference type="InterPro" id="IPR055239">
    <property type="entry name" value="TS_C"/>
</dbReference>
<dbReference type="GO" id="GO:0004308">
    <property type="term" value="F:exo-alpha-sialidase activity"/>
    <property type="evidence" value="ECO:0007669"/>
    <property type="project" value="InterPro"/>
</dbReference>
<comment type="caution">
    <text evidence="3">The sequence shown here is derived from an EMBL/GenBank/DDBJ whole genome shotgun (WGS) entry which is preliminary data.</text>
</comment>